<accession>A0ABW6K490</accession>
<evidence type="ECO:0000259" key="1">
    <source>
        <dbReference type="Pfam" id="PF01370"/>
    </source>
</evidence>
<reference evidence="2 3" key="1">
    <citation type="submission" date="2024-08" db="EMBL/GenBank/DDBJ databases">
        <title>Two novel Cytobacillus novel species.</title>
        <authorList>
            <person name="Liu G."/>
        </authorList>
    </citation>
    <scope>NUCLEOTIDE SEQUENCE [LARGE SCALE GENOMIC DNA]</scope>
    <source>
        <strain evidence="2 3">FJAT-53684</strain>
    </source>
</reference>
<dbReference type="Proteomes" id="UP001601058">
    <property type="component" value="Unassembled WGS sequence"/>
</dbReference>
<sequence length="280" mass="32015">MKKILITGKNSYVGMSLEKWLGNYPDSYSIDSISLRNNSWKEKDFSEYDVVFHVAGIAHIKETKENAHLYYKVNRDLAYEVAQKAKVEGVKQFIFLSSMSVYGIESGVIDKDSLLKPKSNYGRSKLEAEELITNLENGVFKVAILRPPMIYGKGCKGNYTRLAKLALKTPIFPDIDNKRSMIYIDNLSEFVKCLIDNYSGGLFFPQNKDYVNTSNLVELIAKTHGKKILITRLLNLPFILMKRNETVNKVFGNLVYEKNLSKIERLEQISLVESIKLTEM</sequence>
<dbReference type="InterPro" id="IPR036291">
    <property type="entry name" value="NAD(P)-bd_dom_sf"/>
</dbReference>
<dbReference type="PANTHER" id="PTHR43245:SF58">
    <property type="entry name" value="BLL5923 PROTEIN"/>
    <property type="match status" value="1"/>
</dbReference>
<feature type="domain" description="NAD-dependent epimerase/dehydratase" evidence="1">
    <location>
        <begin position="32"/>
        <end position="200"/>
    </location>
</feature>
<dbReference type="InterPro" id="IPR050177">
    <property type="entry name" value="Lipid_A_modif_metabolic_enz"/>
</dbReference>
<protein>
    <submittedName>
        <fullName evidence="2">NAD-dependent epimerase/dehydratase family protein</fullName>
    </submittedName>
</protein>
<evidence type="ECO:0000313" key="2">
    <source>
        <dbReference type="EMBL" id="MFE8698120.1"/>
    </source>
</evidence>
<name>A0ABW6K490_9BACI</name>
<dbReference type="Pfam" id="PF01370">
    <property type="entry name" value="Epimerase"/>
    <property type="match status" value="1"/>
</dbReference>
<proteinExistence type="predicted"/>
<organism evidence="2 3">
    <name type="scientific">Cytobacillus mangrovibacter</name>
    <dbReference type="NCBI Taxonomy" id="3299024"/>
    <lineage>
        <taxon>Bacteria</taxon>
        <taxon>Bacillati</taxon>
        <taxon>Bacillota</taxon>
        <taxon>Bacilli</taxon>
        <taxon>Bacillales</taxon>
        <taxon>Bacillaceae</taxon>
        <taxon>Cytobacillus</taxon>
    </lineage>
</organism>
<dbReference type="Gene3D" id="3.40.50.720">
    <property type="entry name" value="NAD(P)-binding Rossmann-like Domain"/>
    <property type="match status" value="1"/>
</dbReference>
<dbReference type="InterPro" id="IPR001509">
    <property type="entry name" value="Epimerase_deHydtase"/>
</dbReference>
<dbReference type="EMBL" id="JBIACJ010000010">
    <property type="protein sequence ID" value="MFE8698120.1"/>
    <property type="molecule type" value="Genomic_DNA"/>
</dbReference>
<dbReference type="SUPFAM" id="SSF51735">
    <property type="entry name" value="NAD(P)-binding Rossmann-fold domains"/>
    <property type="match status" value="1"/>
</dbReference>
<dbReference type="RefSeq" id="WP_389222203.1">
    <property type="nucleotide sequence ID" value="NZ_JBIACJ010000010.1"/>
</dbReference>
<comment type="caution">
    <text evidence="2">The sequence shown here is derived from an EMBL/GenBank/DDBJ whole genome shotgun (WGS) entry which is preliminary data.</text>
</comment>
<dbReference type="PANTHER" id="PTHR43245">
    <property type="entry name" value="BIFUNCTIONAL POLYMYXIN RESISTANCE PROTEIN ARNA"/>
    <property type="match status" value="1"/>
</dbReference>
<keyword evidence="3" id="KW-1185">Reference proteome</keyword>
<gene>
    <name evidence="2" type="ORF">ACFYKT_17390</name>
</gene>
<evidence type="ECO:0000313" key="3">
    <source>
        <dbReference type="Proteomes" id="UP001601058"/>
    </source>
</evidence>